<evidence type="ECO:0000313" key="8">
    <source>
        <dbReference type="Proteomes" id="UP000593890"/>
    </source>
</evidence>
<accession>A0A7I8CZE9</accession>
<dbReference type="EMBL" id="AP023321">
    <property type="protein sequence ID" value="BCI59868.1"/>
    <property type="molecule type" value="Genomic_DNA"/>
</dbReference>
<dbReference type="InterPro" id="IPR007422">
    <property type="entry name" value="Peptidase_Prp"/>
</dbReference>
<dbReference type="Pfam" id="PF04327">
    <property type="entry name" value="Peptidase_Prp"/>
    <property type="match status" value="1"/>
</dbReference>
<protein>
    <recommendedName>
        <fullName evidence="6">Ribosomal processing cysteine protease Prp</fullName>
    </recommendedName>
</protein>
<keyword evidence="2" id="KW-0645">Protease</keyword>
<keyword evidence="8" id="KW-1185">Reference proteome</keyword>
<comment type="similarity">
    <text evidence="5">Belongs to the Prp family.</text>
</comment>
<dbReference type="PANTHER" id="PTHR39178">
    <property type="entry name" value="HYPOTHETICAL RIBOSOME-ASSOCIATED PROTEIN"/>
    <property type="match status" value="1"/>
</dbReference>
<evidence type="ECO:0000256" key="4">
    <source>
        <dbReference type="ARBA" id="ARBA00022807"/>
    </source>
</evidence>
<sequence length="105" mass="11231">MTKIRFTLKSGQPVSFLMEGHAGAGLSGNDIVCAALSSAAYMAANTITDVMGVRADAAVSDARFSLSLPDDTPREAIQVMEGLRLHFVQLEDQYPASIQLENTEV</sequence>
<name>A0A7I8CZE9_9FIRM</name>
<dbReference type="InterPro" id="IPR036764">
    <property type="entry name" value="Peptidase_Prp_sf"/>
</dbReference>
<dbReference type="GO" id="GO:0006508">
    <property type="term" value="P:proteolysis"/>
    <property type="evidence" value="ECO:0007669"/>
    <property type="project" value="UniProtKB-KW"/>
</dbReference>
<dbReference type="SUPFAM" id="SSF118010">
    <property type="entry name" value="TM1457-like"/>
    <property type="match status" value="1"/>
</dbReference>
<proteinExistence type="inferred from homology"/>
<dbReference type="Proteomes" id="UP000593890">
    <property type="component" value="Chromosome"/>
</dbReference>
<dbReference type="CDD" id="cd16332">
    <property type="entry name" value="Prp-like"/>
    <property type="match status" value="1"/>
</dbReference>
<keyword evidence="3" id="KW-0378">Hydrolase</keyword>
<reference evidence="8" key="1">
    <citation type="submission" date="2020-07" db="EMBL/GenBank/DDBJ databases">
        <title>Complete genome sequencing of Clostridia bacterium strain 12CBH8.</title>
        <authorList>
            <person name="Sakamoto M."/>
            <person name="Murakami T."/>
            <person name="Mori H."/>
        </authorList>
    </citation>
    <scope>NUCLEOTIDE SEQUENCE [LARGE SCALE GENOMIC DNA]</scope>
    <source>
        <strain evidence="8">12CBH8</strain>
    </source>
</reference>
<evidence type="ECO:0000256" key="5">
    <source>
        <dbReference type="ARBA" id="ARBA00044503"/>
    </source>
</evidence>
<dbReference type="GO" id="GO:0042254">
    <property type="term" value="P:ribosome biogenesis"/>
    <property type="evidence" value="ECO:0007669"/>
    <property type="project" value="UniProtKB-KW"/>
</dbReference>
<dbReference type="PANTHER" id="PTHR39178:SF1">
    <property type="entry name" value="RIBOSOMAL-PROCESSING CYSTEINE PROTEASE PRP"/>
    <property type="match status" value="1"/>
</dbReference>
<keyword evidence="4" id="KW-0788">Thiol protease</keyword>
<evidence type="ECO:0000256" key="3">
    <source>
        <dbReference type="ARBA" id="ARBA00022801"/>
    </source>
</evidence>
<keyword evidence="1" id="KW-0690">Ribosome biogenesis</keyword>
<evidence type="ECO:0000256" key="1">
    <source>
        <dbReference type="ARBA" id="ARBA00022517"/>
    </source>
</evidence>
<dbReference type="KEGG" id="sman:C12CBH8_05070"/>
<gene>
    <name evidence="7" type="ORF">C12CBH8_05070</name>
</gene>
<dbReference type="Gene3D" id="3.30.70.1490">
    <property type="entry name" value="Cysteine protease Prp"/>
    <property type="match status" value="1"/>
</dbReference>
<dbReference type="RefSeq" id="WP_099323240.1">
    <property type="nucleotide sequence ID" value="NZ_AP023321.1"/>
</dbReference>
<evidence type="ECO:0000256" key="2">
    <source>
        <dbReference type="ARBA" id="ARBA00022670"/>
    </source>
</evidence>
<dbReference type="AlphaFoldDB" id="A0A7I8CZE9"/>
<dbReference type="GO" id="GO:0008234">
    <property type="term" value="F:cysteine-type peptidase activity"/>
    <property type="evidence" value="ECO:0007669"/>
    <property type="project" value="UniProtKB-KW"/>
</dbReference>
<organism evidence="7 8">
    <name type="scientific">Solibaculum mannosilyticum</name>
    <dbReference type="NCBI Taxonomy" id="2780922"/>
    <lineage>
        <taxon>Bacteria</taxon>
        <taxon>Bacillati</taxon>
        <taxon>Bacillota</taxon>
        <taxon>Clostridia</taxon>
        <taxon>Eubacteriales</taxon>
        <taxon>Oscillospiraceae</taxon>
        <taxon>Solibaculum</taxon>
    </lineage>
</organism>
<evidence type="ECO:0000256" key="6">
    <source>
        <dbReference type="ARBA" id="ARBA00044538"/>
    </source>
</evidence>
<evidence type="ECO:0000313" key="7">
    <source>
        <dbReference type="EMBL" id="BCI59868.1"/>
    </source>
</evidence>